<dbReference type="KEGG" id="scl:sce6533"/>
<evidence type="ECO:0000313" key="1">
    <source>
        <dbReference type="EMBL" id="CAN96702.1"/>
    </source>
</evidence>
<evidence type="ECO:0000313" key="2">
    <source>
        <dbReference type="Proteomes" id="UP000002139"/>
    </source>
</evidence>
<protein>
    <submittedName>
        <fullName evidence="1">Uncharacterized protein</fullName>
    </submittedName>
</protein>
<organism evidence="1 2">
    <name type="scientific">Sorangium cellulosum (strain So ce56)</name>
    <name type="common">Polyangium cellulosum (strain So ce56)</name>
    <dbReference type="NCBI Taxonomy" id="448385"/>
    <lineage>
        <taxon>Bacteria</taxon>
        <taxon>Pseudomonadati</taxon>
        <taxon>Myxococcota</taxon>
        <taxon>Polyangia</taxon>
        <taxon>Polyangiales</taxon>
        <taxon>Polyangiaceae</taxon>
        <taxon>Sorangium</taxon>
    </lineage>
</organism>
<dbReference type="STRING" id="448385.sce6533"/>
<proteinExistence type="predicted"/>
<dbReference type="EMBL" id="AM746676">
    <property type="protein sequence ID" value="CAN96702.1"/>
    <property type="molecule type" value="Genomic_DNA"/>
</dbReference>
<name>A9GP44_SORC5</name>
<sequence length="80" mass="8599">MFTGCEDGEAAAPTCILHPPVAREKDLAHHRKNPRFEQVRGGSPIQPHRGLIQHDVAADTEERVVFLGYVQGSPGAASAV</sequence>
<dbReference type="AlphaFoldDB" id="A9GP44"/>
<accession>A9GP44</accession>
<gene>
    <name evidence="1" type="ordered locus">sce6533</name>
</gene>
<dbReference type="Proteomes" id="UP000002139">
    <property type="component" value="Chromosome"/>
</dbReference>
<keyword evidence="2" id="KW-1185">Reference proteome</keyword>
<reference evidence="1 2" key="1">
    <citation type="journal article" date="2007" name="Nat. Biotechnol.">
        <title>Complete genome sequence of the myxobacterium Sorangium cellulosum.</title>
        <authorList>
            <person name="Schneiker S."/>
            <person name="Perlova O."/>
            <person name="Kaiser O."/>
            <person name="Gerth K."/>
            <person name="Alici A."/>
            <person name="Altmeyer M.O."/>
            <person name="Bartels D."/>
            <person name="Bekel T."/>
            <person name="Beyer S."/>
            <person name="Bode E."/>
            <person name="Bode H.B."/>
            <person name="Bolten C.J."/>
            <person name="Choudhuri J.V."/>
            <person name="Doss S."/>
            <person name="Elnakady Y.A."/>
            <person name="Frank B."/>
            <person name="Gaigalat L."/>
            <person name="Goesmann A."/>
            <person name="Groeger C."/>
            <person name="Gross F."/>
            <person name="Jelsbak L."/>
            <person name="Jelsbak L."/>
            <person name="Kalinowski J."/>
            <person name="Kegler C."/>
            <person name="Knauber T."/>
            <person name="Konietzny S."/>
            <person name="Kopp M."/>
            <person name="Krause L."/>
            <person name="Krug D."/>
            <person name="Linke B."/>
            <person name="Mahmud T."/>
            <person name="Martinez-Arias R."/>
            <person name="McHardy A.C."/>
            <person name="Merai M."/>
            <person name="Meyer F."/>
            <person name="Mormann S."/>
            <person name="Munoz-Dorado J."/>
            <person name="Perez J."/>
            <person name="Pradella S."/>
            <person name="Rachid S."/>
            <person name="Raddatz G."/>
            <person name="Rosenau F."/>
            <person name="Rueckert C."/>
            <person name="Sasse F."/>
            <person name="Scharfe M."/>
            <person name="Schuster S.C."/>
            <person name="Suen G."/>
            <person name="Treuner-Lange A."/>
            <person name="Velicer G.J."/>
            <person name="Vorholter F.-J."/>
            <person name="Weissman K.J."/>
            <person name="Welch R.D."/>
            <person name="Wenzel S.C."/>
            <person name="Whitworth D.E."/>
            <person name="Wilhelm S."/>
            <person name="Wittmann C."/>
            <person name="Bloecker H."/>
            <person name="Puehler A."/>
            <person name="Mueller R."/>
        </authorList>
    </citation>
    <scope>NUCLEOTIDE SEQUENCE [LARGE SCALE GENOMIC DNA]</scope>
    <source>
        <strain evidence="2">So ce56</strain>
    </source>
</reference>
<dbReference type="HOGENOM" id="CLU_2587901_0_0_7"/>